<evidence type="ECO:0000256" key="6">
    <source>
        <dbReference type="SAM" id="MobiDB-lite"/>
    </source>
</evidence>
<dbReference type="InterPro" id="IPR003661">
    <property type="entry name" value="HisK_dim/P_dom"/>
</dbReference>
<dbReference type="EC" id="2.7.13.3" evidence="2"/>
<dbReference type="InterPro" id="IPR001789">
    <property type="entry name" value="Sig_transdc_resp-reg_receiver"/>
</dbReference>
<evidence type="ECO:0000256" key="2">
    <source>
        <dbReference type="ARBA" id="ARBA00012438"/>
    </source>
</evidence>
<accession>A0ABT5S1D9</accession>
<dbReference type="InterPro" id="IPR003594">
    <property type="entry name" value="HATPase_dom"/>
</dbReference>
<evidence type="ECO:0000256" key="5">
    <source>
        <dbReference type="SAM" id="Coils"/>
    </source>
</evidence>
<feature type="domain" description="Histidine kinase" evidence="7">
    <location>
        <begin position="349"/>
        <end position="575"/>
    </location>
</feature>
<dbReference type="Gene3D" id="1.10.287.130">
    <property type="match status" value="1"/>
</dbReference>
<feature type="coiled-coil region" evidence="5">
    <location>
        <begin position="191"/>
        <end position="218"/>
    </location>
</feature>
<dbReference type="InterPro" id="IPR035965">
    <property type="entry name" value="PAS-like_dom_sf"/>
</dbReference>
<dbReference type="RefSeq" id="WP_274113158.1">
    <property type="nucleotide sequence ID" value="NZ_JAPCKI010000015.1"/>
</dbReference>
<keyword evidence="11" id="KW-1185">Reference proteome</keyword>
<dbReference type="PROSITE" id="PS50109">
    <property type="entry name" value="HIS_KIN"/>
    <property type="match status" value="1"/>
</dbReference>
<dbReference type="SMART" id="SM00387">
    <property type="entry name" value="HATPase_c"/>
    <property type="match status" value="1"/>
</dbReference>
<gene>
    <name evidence="10" type="ORF">OIN59_20060</name>
</gene>
<dbReference type="Gene3D" id="3.30.450.20">
    <property type="entry name" value="PAS domain"/>
    <property type="match status" value="2"/>
</dbReference>
<dbReference type="SUPFAM" id="SSF55874">
    <property type="entry name" value="ATPase domain of HSP90 chaperone/DNA topoisomerase II/histidine kinase"/>
    <property type="match status" value="1"/>
</dbReference>
<dbReference type="InterPro" id="IPR036097">
    <property type="entry name" value="HisK_dim/P_sf"/>
</dbReference>
<dbReference type="InterPro" id="IPR036890">
    <property type="entry name" value="HATPase_C_sf"/>
</dbReference>
<dbReference type="Pfam" id="PF00512">
    <property type="entry name" value="HisKA"/>
    <property type="match status" value="1"/>
</dbReference>
<evidence type="ECO:0000313" key="11">
    <source>
        <dbReference type="Proteomes" id="UP001148932"/>
    </source>
</evidence>
<dbReference type="SUPFAM" id="SSF55785">
    <property type="entry name" value="PYP-like sensor domain (PAS domain)"/>
    <property type="match status" value="2"/>
</dbReference>
<dbReference type="Gene3D" id="3.40.50.2300">
    <property type="match status" value="1"/>
</dbReference>
<sequence length="734" mass="78527">MSEPDLSFLDPAGRQSAAAEPAPRPPAPHPRTPGASAEGLVAELRAYQGELENQNKVLRYSQAVAESAYERFETLFASVPLALMVVDDQDMVVQANSMAHRSFQPTERDRPLTALMPFVCPQDAARVREAFAQAQDLGHSEVKEVVFTISDATRITGDLHIAHIDAPQTSGPPLSQFLCAVIDQGPLLAERQALQHSAETLQQRNEQIRASEKRLEAVINSALDAIICVDQHQRITVFNPTAAALFQCSASDALGSTLDRFLPDAAQALAFAQLTTQALLGEMTALTASGKELAVEVSVSFERHADGETTTVFARDLTGRKKAEAHRNELEAQLRESHKMQAVGTMAGGIAHDFNNILGAILGNVELAKADCVPGSPVLESLLEIDKAGRRARDLVRQILTFSRNEPPQRSAVSLAEVVHDTERLLRVTLPPAIELHMQLQAGLPPVLADATQVEQALLNLCTNAVHAIQSQGAERGSIHVEAATVQPDQRLTERLGLAPIDYVALTVRDTGPGMDAALLARIFEPFFTTKPVGQGTGLGLAVVHGVMRTHEGGVDVQSAPGQGSRFTLYFPVATGAGAQLSPAAQAAPLAATGSAPVAAEAPSSAPGKKHHVMYVDDDQALVFLVQRLLRRRGYEVSGYTDPHEATAALRAAPQAYDLLVTDYNMPGFCGVDLVREARLIRPDLPVALASGYVTAEIEQAALAEGAQALIHKPNDVEELCATVQRLIVGHDPA</sequence>
<feature type="domain" description="Response regulatory" evidence="8">
    <location>
        <begin position="612"/>
        <end position="728"/>
    </location>
</feature>
<comment type="catalytic activity">
    <reaction evidence="1">
        <text>ATP + protein L-histidine = ADP + protein N-phospho-L-histidine.</text>
        <dbReference type="EC" id="2.7.13.3"/>
    </reaction>
</comment>
<keyword evidence="3 4" id="KW-0597">Phosphoprotein</keyword>
<dbReference type="SUPFAM" id="SSF52172">
    <property type="entry name" value="CheY-like"/>
    <property type="match status" value="1"/>
</dbReference>
<evidence type="ECO:0000259" key="9">
    <source>
        <dbReference type="PROSITE" id="PS50112"/>
    </source>
</evidence>
<dbReference type="PROSITE" id="PS50112">
    <property type="entry name" value="PAS"/>
    <property type="match status" value="1"/>
</dbReference>
<dbReference type="Proteomes" id="UP001148932">
    <property type="component" value="Unassembled WGS sequence"/>
</dbReference>
<evidence type="ECO:0000256" key="1">
    <source>
        <dbReference type="ARBA" id="ARBA00000085"/>
    </source>
</evidence>
<keyword evidence="5" id="KW-0175">Coiled coil</keyword>
<feature type="modified residue" description="4-aspartylphosphate" evidence="4">
    <location>
        <position position="663"/>
    </location>
</feature>
<dbReference type="Pfam" id="PF02518">
    <property type="entry name" value="HATPase_c"/>
    <property type="match status" value="1"/>
</dbReference>
<dbReference type="SMART" id="SM00091">
    <property type="entry name" value="PAS"/>
    <property type="match status" value="2"/>
</dbReference>
<reference evidence="10" key="1">
    <citation type="submission" date="2022-10" db="EMBL/GenBank/DDBJ databases">
        <title>Description of microaerobic benzene degrading bacteria.</title>
        <authorList>
            <person name="Bedics A."/>
            <person name="Tancsics A."/>
            <person name="Banerjee S."/>
        </authorList>
    </citation>
    <scope>NUCLEOTIDE SEQUENCE</scope>
    <source>
        <strain evidence="10">D2M1</strain>
    </source>
</reference>
<keyword evidence="10" id="KW-0547">Nucleotide-binding</keyword>
<dbReference type="InterPro" id="IPR013656">
    <property type="entry name" value="PAS_4"/>
</dbReference>
<evidence type="ECO:0000256" key="3">
    <source>
        <dbReference type="ARBA" id="ARBA00022553"/>
    </source>
</evidence>
<feature type="region of interest" description="Disordered" evidence="6">
    <location>
        <begin position="1"/>
        <end position="35"/>
    </location>
</feature>
<dbReference type="SMART" id="SM00388">
    <property type="entry name" value="HisKA"/>
    <property type="match status" value="1"/>
</dbReference>
<dbReference type="InterPro" id="IPR000014">
    <property type="entry name" value="PAS"/>
</dbReference>
<organism evidence="10 11">
    <name type="scientific">Acidovorax benzenivorans</name>
    <dbReference type="NCBI Taxonomy" id="2987520"/>
    <lineage>
        <taxon>Bacteria</taxon>
        <taxon>Pseudomonadati</taxon>
        <taxon>Pseudomonadota</taxon>
        <taxon>Betaproteobacteria</taxon>
        <taxon>Burkholderiales</taxon>
        <taxon>Comamonadaceae</taxon>
        <taxon>Acidovorax</taxon>
    </lineage>
</organism>
<dbReference type="PRINTS" id="PR00344">
    <property type="entry name" value="BCTRLSENSOR"/>
</dbReference>
<dbReference type="Pfam" id="PF13188">
    <property type="entry name" value="PAS_8"/>
    <property type="match status" value="1"/>
</dbReference>
<name>A0ABT5S1D9_9BURK</name>
<dbReference type="InterPro" id="IPR011006">
    <property type="entry name" value="CheY-like_superfamily"/>
</dbReference>
<feature type="domain" description="PAS" evidence="9">
    <location>
        <begin position="211"/>
        <end position="264"/>
    </location>
</feature>
<dbReference type="CDD" id="cd00130">
    <property type="entry name" value="PAS"/>
    <property type="match status" value="1"/>
</dbReference>
<dbReference type="PROSITE" id="PS50110">
    <property type="entry name" value="RESPONSE_REGULATORY"/>
    <property type="match status" value="1"/>
</dbReference>
<dbReference type="Pfam" id="PF00072">
    <property type="entry name" value="Response_reg"/>
    <property type="match status" value="1"/>
</dbReference>
<dbReference type="PANTHER" id="PTHR43065:SF42">
    <property type="entry name" value="TWO-COMPONENT SENSOR PPRA"/>
    <property type="match status" value="1"/>
</dbReference>
<comment type="caution">
    <text evidence="10">The sequence shown here is derived from an EMBL/GenBank/DDBJ whole genome shotgun (WGS) entry which is preliminary data.</text>
</comment>
<dbReference type="PANTHER" id="PTHR43065">
    <property type="entry name" value="SENSOR HISTIDINE KINASE"/>
    <property type="match status" value="1"/>
</dbReference>
<evidence type="ECO:0000256" key="4">
    <source>
        <dbReference type="PROSITE-ProRule" id="PRU00169"/>
    </source>
</evidence>
<protein>
    <recommendedName>
        <fullName evidence="2">histidine kinase</fullName>
        <ecNumber evidence="2">2.7.13.3</ecNumber>
    </recommendedName>
</protein>
<evidence type="ECO:0000259" key="8">
    <source>
        <dbReference type="PROSITE" id="PS50110"/>
    </source>
</evidence>
<dbReference type="CDD" id="cd00156">
    <property type="entry name" value="REC"/>
    <property type="match status" value="1"/>
</dbReference>
<dbReference type="GO" id="GO:0005524">
    <property type="term" value="F:ATP binding"/>
    <property type="evidence" value="ECO:0007669"/>
    <property type="project" value="UniProtKB-KW"/>
</dbReference>
<dbReference type="InterPro" id="IPR004358">
    <property type="entry name" value="Sig_transdc_His_kin-like_C"/>
</dbReference>
<dbReference type="EMBL" id="JAPCKI010000015">
    <property type="protein sequence ID" value="MDD2179739.1"/>
    <property type="molecule type" value="Genomic_DNA"/>
</dbReference>
<dbReference type="SUPFAM" id="SSF47384">
    <property type="entry name" value="Homodimeric domain of signal transducing histidine kinase"/>
    <property type="match status" value="1"/>
</dbReference>
<keyword evidence="10" id="KW-0067">ATP-binding</keyword>
<dbReference type="SMART" id="SM00448">
    <property type="entry name" value="REC"/>
    <property type="match status" value="1"/>
</dbReference>
<dbReference type="NCBIfam" id="TIGR00229">
    <property type="entry name" value="sensory_box"/>
    <property type="match status" value="1"/>
</dbReference>
<dbReference type="CDD" id="cd00082">
    <property type="entry name" value="HisKA"/>
    <property type="match status" value="1"/>
</dbReference>
<evidence type="ECO:0000313" key="10">
    <source>
        <dbReference type="EMBL" id="MDD2179739.1"/>
    </source>
</evidence>
<feature type="compositionally biased region" description="Pro residues" evidence="6">
    <location>
        <begin position="22"/>
        <end position="31"/>
    </location>
</feature>
<dbReference type="Gene3D" id="3.30.565.10">
    <property type="entry name" value="Histidine kinase-like ATPase, C-terminal domain"/>
    <property type="match status" value="1"/>
</dbReference>
<dbReference type="InterPro" id="IPR005467">
    <property type="entry name" value="His_kinase_dom"/>
</dbReference>
<proteinExistence type="predicted"/>
<dbReference type="Pfam" id="PF08448">
    <property type="entry name" value="PAS_4"/>
    <property type="match status" value="1"/>
</dbReference>
<evidence type="ECO:0000259" key="7">
    <source>
        <dbReference type="PROSITE" id="PS50109"/>
    </source>
</evidence>